<evidence type="ECO:0000256" key="2">
    <source>
        <dbReference type="ARBA" id="ARBA00022917"/>
    </source>
</evidence>
<dbReference type="OrthoDB" id="9809296at2"/>
<dbReference type="EMBL" id="CP013254">
    <property type="protein sequence ID" value="ALU41176.1"/>
    <property type="molecule type" value="Genomic_DNA"/>
</dbReference>
<proteinExistence type="inferred from homology"/>
<dbReference type="Gene3D" id="3.90.960.10">
    <property type="entry name" value="YbaK/aminoacyl-tRNA synthetase-associated domain"/>
    <property type="match status" value="1"/>
</dbReference>
<dbReference type="PIRSF" id="PIRSF006181">
    <property type="entry name" value="EbsC_YbaK"/>
    <property type="match status" value="1"/>
</dbReference>
<accession>A0A0U3HJU4</accession>
<feature type="domain" description="YbaK/aminoacyl-tRNA synthetase-associated" evidence="5">
    <location>
        <begin position="37"/>
        <end position="155"/>
    </location>
</feature>
<dbReference type="InterPro" id="IPR007214">
    <property type="entry name" value="YbaK/aa-tRNA-synth-assoc-dom"/>
</dbReference>
<evidence type="ECO:0000256" key="4">
    <source>
        <dbReference type="PIRNR" id="PIRNR006181"/>
    </source>
</evidence>
<dbReference type="GO" id="GO:0002161">
    <property type="term" value="F:aminoacyl-tRNA deacylase activity"/>
    <property type="evidence" value="ECO:0007669"/>
    <property type="project" value="InterPro"/>
</dbReference>
<organism evidence="6 7">
    <name type="scientific">Kocuria flava</name>
    <dbReference type="NCBI Taxonomy" id="446860"/>
    <lineage>
        <taxon>Bacteria</taxon>
        <taxon>Bacillati</taxon>
        <taxon>Actinomycetota</taxon>
        <taxon>Actinomycetes</taxon>
        <taxon>Micrococcales</taxon>
        <taxon>Micrococcaceae</taxon>
        <taxon>Kocuria</taxon>
    </lineage>
</organism>
<evidence type="ECO:0000256" key="1">
    <source>
        <dbReference type="ARBA" id="ARBA00009798"/>
    </source>
</evidence>
<dbReference type="KEGG" id="kfv:AS188_09295"/>
<dbReference type="InterPro" id="IPR004369">
    <property type="entry name" value="Prolyl-tRNA_editing_YbaK/EbsC"/>
</dbReference>
<dbReference type="GO" id="GO:0006412">
    <property type="term" value="P:translation"/>
    <property type="evidence" value="ECO:0007669"/>
    <property type="project" value="UniProtKB-KW"/>
</dbReference>
<dbReference type="STRING" id="446860.AS188_09295"/>
<dbReference type="Pfam" id="PF04073">
    <property type="entry name" value="tRNA_edit"/>
    <property type="match status" value="1"/>
</dbReference>
<evidence type="ECO:0000256" key="3">
    <source>
        <dbReference type="ARBA" id="ARBA00023239"/>
    </source>
</evidence>
<evidence type="ECO:0000259" key="5">
    <source>
        <dbReference type="Pfam" id="PF04073"/>
    </source>
</evidence>
<dbReference type="PANTHER" id="PTHR30411:SF0">
    <property type="entry name" value="CYS-TRNA(PRO)_CYS-TRNA(CYS) DEACYLASE YBAK"/>
    <property type="match status" value="1"/>
</dbReference>
<dbReference type="GO" id="GO:0016829">
    <property type="term" value="F:lyase activity"/>
    <property type="evidence" value="ECO:0007669"/>
    <property type="project" value="UniProtKB-KW"/>
</dbReference>
<dbReference type="Proteomes" id="UP000057181">
    <property type="component" value="Chromosome"/>
</dbReference>
<keyword evidence="3 4" id="KW-0456">Lyase</keyword>
<evidence type="ECO:0000313" key="6">
    <source>
        <dbReference type="EMBL" id="ALU41176.1"/>
    </source>
</evidence>
<dbReference type="EC" id="4.2.-.-" evidence="4"/>
<protein>
    <recommendedName>
        <fullName evidence="4">Cys-tRNA(Pro)/Cys-tRNA(Cys) deacylase</fullName>
        <ecNumber evidence="4">4.2.-.-</ecNumber>
    </recommendedName>
</protein>
<name>A0A0U3HJU4_9MICC</name>
<sequence>MSAVAGRGRTGPTAAVAVLEDAGVAHVLHPYDHDPGAASFGAEAAAALGRDPGQVLKTLMVVHDRDWAVAVVPVSARLSLRAAAAALGWKRAALAEPRAAERRTGYVVGGISPLGQRTPAPLLLDDSALAWGTVLVSGGRRGLDVELAPADLLRLTGGRTAALQA</sequence>
<dbReference type="AlphaFoldDB" id="A0A0U3HJU4"/>
<gene>
    <name evidence="6" type="ORF">AS188_09295</name>
</gene>
<dbReference type="SUPFAM" id="SSF55826">
    <property type="entry name" value="YbaK/ProRS associated domain"/>
    <property type="match status" value="1"/>
</dbReference>
<dbReference type="PANTHER" id="PTHR30411">
    <property type="entry name" value="CYTOPLASMIC PROTEIN"/>
    <property type="match status" value="1"/>
</dbReference>
<dbReference type="InterPro" id="IPR036754">
    <property type="entry name" value="YbaK/aa-tRNA-synt-asso_dom_sf"/>
</dbReference>
<reference evidence="6 7" key="1">
    <citation type="submission" date="2015-11" db="EMBL/GenBank/DDBJ databases">
        <title>Complete Genome Sequence of Kocuria flava strain HO-9041.</title>
        <authorList>
            <person name="Zhou M."/>
            <person name="Dai J."/>
        </authorList>
    </citation>
    <scope>NUCLEOTIDE SEQUENCE [LARGE SCALE GENOMIC DNA]</scope>
    <source>
        <strain evidence="6 7">HO-9041</strain>
    </source>
</reference>
<comment type="similarity">
    <text evidence="1 4">Belongs to the prolyl-tRNA editing family. YbaK/EbsC subfamily.</text>
</comment>
<evidence type="ECO:0000313" key="7">
    <source>
        <dbReference type="Proteomes" id="UP000057181"/>
    </source>
</evidence>
<keyword evidence="2 4" id="KW-0648">Protein biosynthesis</keyword>
<dbReference type="NCBIfam" id="TIGR00011">
    <property type="entry name" value="YbaK_EbsC"/>
    <property type="match status" value="1"/>
</dbReference>